<comment type="caution">
    <text evidence="1">The sequence shown here is derived from an EMBL/GenBank/DDBJ whole genome shotgun (WGS) entry which is preliminary data.</text>
</comment>
<protein>
    <submittedName>
        <fullName evidence="1">YdcH family protein</fullName>
    </submittedName>
</protein>
<accession>A0ABT8SJ64</accession>
<sequence>MTIHIQLYRARREHAKLSRQVRLEQKSPRPDFKRLSELKKQRLAVKDRISRLEAIAPPLTAAAYPGPAYA</sequence>
<keyword evidence="2" id="KW-1185">Reference proteome</keyword>
<name>A0ABT8SJ64_9CAUL</name>
<evidence type="ECO:0000313" key="2">
    <source>
        <dbReference type="Proteomes" id="UP001169063"/>
    </source>
</evidence>
<dbReference type="InterPro" id="IPR038444">
    <property type="entry name" value="DUF465_sf"/>
</dbReference>
<organism evidence="1 2">
    <name type="scientific">Peiella sedimenti</name>
    <dbReference type="NCBI Taxonomy" id="3061083"/>
    <lineage>
        <taxon>Bacteria</taxon>
        <taxon>Pseudomonadati</taxon>
        <taxon>Pseudomonadota</taxon>
        <taxon>Alphaproteobacteria</taxon>
        <taxon>Caulobacterales</taxon>
        <taxon>Caulobacteraceae</taxon>
        <taxon>Peiella</taxon>
    </lineage>
</organism>
<dbReference type="EMBL" id="JAUKTR010000001">
    <property type="protein sequence ID" value="MDO1558615.1"/>
    <property type="molecule type" value="Genomic_DNA"/>
</dbReference>
<reference evidence="1" key="1">
    <citation type="submission" date="2023-07" db="EMBL/GenBank/DDBJ databases">
        <title>Brevundimonas soil sp. nov., isolated from the soil of chemical plant.</title>
        <authorList>
            <person name="Wu N."/>
        </authorList>
    </citation>
    <scope>NUCLEOTIDE SEQUENCE</scope>
    <source>
        <strain evidence="1">XZ-24</strain>
    </source>
</reference>
<dbReference type="InterPro" id="IPR007420">
    <property type="entry name" value="DUF465"/>
</dbReference>
<dbReference type="Gene3D" id="6.10.280.50">
    <property type="match status" value="1"/>
</dbReference>
<evidence type="ECO:0000313" key="1">
    <source>
        <dbReference type="EMBL" id="MDO1558615.1"/>
    </source>
</evidence>
<proteinExistence type="predicted"/>
<dbReference type="RefSeq" id="WP_302109021.1">
    <property type="nucleotide sequence ID" value="NZ_JAUKTR010000001.1"/>
</dbReference>
<dbReference type="Pfam" id="PF04325">
    <property type="entry name" value="DUF465"/>
    <property type="match status" value="1"/>
</dbReference>
<gene>
    <name evidence="1" type="ORF">Q0812_04130</name>
</gene>
<dbReference type="Proteomes" id="UP001169063">
    <property type="component" value="Unassembled WGS sequence"/>
</dbReference>